<evidence type="ECO:0000313" key="2">
    <source>
        <dbReference type="Proteomes" id="UP000499080"/>
    </source>
</evidence>
<keyword evidence="2" id="KW-1185">Reference proteome</keyword>
<evidence type="ECO:0008006" key="3">
    <source>
        <dbReference type="Google" id="ProtNLM"/>
    </source>
</evidence>
<dbReference type="AlphaFoldDB" id="A0A4Y2GGR1"/>
<protein>
    <recommendedName>
        <fullName evidence="3">DDE-1 domain-containing protein</fullName>
    </recommendedName>
</protein>
<evidence type="ECO:0000313" key="1">
    <source>
        <dbReference type="EMBL" id="GBM51925.1"/>
    </source>
</evidence>
<reference evidence="1 2" key="1">
    <citation type="journal article" date="2019" name="Sci. Rep.">
        <title>Orb-weaving spider Araneus ventricosus genome elucidates the spidroin gene catalogue.</title>
        <authorList>
            <person name="Kono N."/>
            <person name="Nakamura H."/>
            <person name="Ohtoshi R."/>
            <person name="Moran D.A.P."/>
            <person name="Shinohara A."/>
            <person name="Yoshida Y."/>
            <person name="Fujiwara M."/>
            <person name="Mori M."/>
            <person name="Tomita M."/>
            <person name="Arakawa K."/>
        </authorList>
    </citation>
    <scope>NUCLEOTIDE SEQUENCE [LARGE SCALE GENOMIC DNA]</scope>
</reference>
<proteinExistence type="predicted"/>
<name>A0A4Y2GGR1_ARAVE</name>
<dbReference type="OrthoDB" id="6426896at2759"/>
<dbReference type="GO" id="GO:0003676">
    <property type="term" value="F:nucleic acid binding"/>
    <property type="evidence" value="ECO:0007669"/>
    <property type="project" value="InterPro"/>
</dbReference>
<organism evidence="1 2">
    <name type="scientific">Araneus ventricosus</name>
    <name type="common">Orbweaver spider</name>
    <name type="synonym">Epeira ventricosa</name>
    <dbReference type="NCBI Taxonomy" id="182803"/>
    <lineage>
        <taxon>Eukaryota</taxon>
        <taxon>Metazoa</taxon>
        <taxon>Ecdysozoa</taxon>
        <taxon>Arthropoda</taxon>
        <taxon>Chelicerata</taxon>
        <taxon>Arachnida</taxon>
        <taxon>Araneae</taxon>
        <taxon>Araneomorphae</taxon>
        <taxon>Entelegynae</taxon>
        <taxon>Araneoidea</taxon>
        <taxon>Araneidae</taxon>
        <taxon>Araneus</taxon>
    </lineage>
</organism>
<dbReference type="Proteomes" id="UP000499080">
    <property type="component" value="Unassembled WGS sequence"/>
</dbReference>
<comment type="caution">
    <text evidence="1">The sequence shown here is derived from an EMBL/GenBank/DDBJ whole genome shotgun (WGS) entry which is preliminary data.</text>
</comment>
<gene>
    <name evidence="1" type="ORF">AVEN_1508_1</name>
</gene>
<dbReference type="Gene3D" id="3.30.420.10">
    <property type="entry name" value="Ribonuclease H-like superfamily/Ribonuclease H"/>
    <property type="match status" value="1"/>
</dbReference>
<sequence length="100" mass="11499">MFSDEATFHINSNVNRHNERIWGTSNPHATVEEMDSDSSKVNVFCAMSQDKIFGPFFFRQNTANGIIYLDMLQSWLLPELEEFGGWCTTPLALSFFEVLK</sequence>
<dbReference type="EMBL" id="BGPR01001355">
    <property type="protein sequence ID" value="GBM51925.1"/>
    <property type="molecule type" value="Genomic_DNA"/>
</dbReference>
<dbReference type="PANTHER" id="PTHR47326">
    <property type="entry name" value="TRANSPOSABLE ELEMENT TC3 TRANSPOSASE-LIKE PROTEIN"/>
    <property type="match status" value="1"/>
</dbReference>
<dbReference type="InterPro" id="IPR036397">
    <property type="entry name" value="RNaseH_sf"/>
</dbReference>
<dbReference type="PANTHER" id="PTHR47326:SF1">
    <property type="entry name" value="HTH PSQ-TYPE DOMAIN-CONTAINING PROTEIN"/>
    <property type="match status" value="1"/>
</dbReference>
<accession>A0A4Y2GGR1</accession>